<name>H0G8J4_RHIML</name>
<dbReference type="Proteomes" id="UP000004038">
    <property type="component" value="Unassembled WGS sequence"/>
</dbReference>
<dbReference type="EMBL" id="AGVV01000089">
    <property type="protein sequence ID" value="EHK74396.1"/>
    <property type="molecule type" value="Genomic_DNA"/>
</dbReference>
<reference evidence="1 2" key="1">
    <citation type="journal article" date="2012" name="J. Bacteriol.">
        <title>Draft Genome Sequence of Sinorhizobium meliloti CCNWSX0020, a Nitrogen-Fixing Symbiont with Copper Tolerance Capability Isolated from Lead-Zinc Mine Tailings.</title>
        <authorList>
            <person name="Li Z."/>
            <person name="Ma Z."/>
            <person name="Hao X."/>
            <person name="Wei G."/>
        </authorList>
    </citation>
    <scope>NUCLEOTIDE SEQUENCE [LARGE SCALE GENOMIC DNA]</scope>
    <source>
        <strain evidence="1 2">CCNWSX0020</strain>
    </source>
</reference>
<evidence type="ECO:0000313" key="1">
    <source>
        <dbReference type="EMBL" id="EHK74396.1"/>
    </source>
</evidence>
<dbReference type="AlphaFoldDB" id="H0G8J4"/>
<sequence>MNAELSRLVAGGRHHAAGGRIADGDRQAPQVGIVALFDRCLEGIHVHMHDFALPLAAFVVCHGLASIRTICIAQTWEVRAAFVTLRRLHALEAHRHAPADHCEGHAGAKCFHQQLALKRAVAIAWATDEFDDGFRRSFSFGARSFIGCRRRMRKNPIPNIDLNPLAKFSDGHCRSTSARHMRIDSFSL</sequence>
<gene>
    <name evidence="1" type="ORF">SM0020_29165</name>
</gene>
<accession>H0G8J4</accession>
<proteinExistence type="predicted"/>
<evidence type="ECO:0000313" key="2">
    <source>
        <dbReference type="Proteomes" id="UP000004038"/>
    </source>
</evidence>
<organism evidence="1 2">
    <name type="scientific">Sinorhizobium meliloti CCNWSX0020</name>
    <dbReference type="NCBI Taxonomy" id="1107881"/>
    <lineage>
        <taxon>Bacteria</taxon>
        <taxon>Pseudomonadati</taxon>
        <taxon>Pseudomonadota</taxon>
        <taxon>Alphaproteobacteria</taxon>
        <taxon>Hyphomicrobiales</taxon>
        <taxon>Rhizobiaceae</taxon>
        <taxon>Sinorhizobium/Ensifer group</taxon>
        <taxon>Sinorhizobium</taxon>
    </lineage>
</organism>
<protein>
    <submittedName>
        <fullName evidence="1">Uncharacterized protein</fullName>
    </submittedName>
</protein>